<feature type="region of interest" description="Disordered" evidence="1">
    <location>
        <begin position="368"/>
        <end position="409"/>
    </location>
</feature>
<evidence type="ECO:0000313" key="3">
    <source>
        <dbReference type="Proteomes" id="UP000095751"/>
    </source>
</evidence>
<dbReference type="OrthoDB" id="55117at2759"/>
<keyword evidence="3" id="KW-1185">Reference proteome</keyword>
<dbReference type="InParanoid" id="A0A1E7EXU8"/>
<feature type="region of interest" description="Disordered" evidence="1">
    <location>
        <begin position="277"/>
        <end position="345"/>
    </location>
</feature>
<evidence type="ECO:0000313" key="2">
    <source>
        <dbReference type="EMBL" id="OEU10687.1"/>
    </source>
</evidence>
<dbReference type="KEGG" id="fcy:FRACYDRAFT_246440"/>
<dbReference type="EMBL" id="KV784370">
    <property type="protein sequence ID" value="OEU10687.1"/>
    <property type="molecule type" value="Genomic_DNA"/>
</dbReference>
<sequence>MNYPREQVHAHQQHQAPTLATNHQQQQQQSTGIHQVDINAPSHIHTNPPIMTMSTSLSTTSLSSSSSPKSNKSKSNKSTSKDKSKSSKSNNKQSKTTTLATSEFESSPYHKKKQLQREPKGYKVHCDCDDNMIPSISKHRCKPSPCRDTLTSSNSSSSGCKNSSSSSSSRTISIEDKTRLQESLLFLPPLLPIEVVDLVNDDDNNNNNNTYNIDIPNPTGVLTARLSMMSSQDAVGEEMLESGYASATSEDEDISKYGYGDDIVPVAAAEQEQLQKQQQLQEEQKQEEYDDYGYGDGFEEEASISMNDDAFIADDEEADEVEDSADKYGYGDCENSEPSISTRGVEEEIALIDQLHSSQYAPINEYSSSAFCPNRMPRRSSMKDSSPSPSPSPESSSRSSSPSRRRRASADEDLLLAMPSIISHEDVLAMPSISSSNTTTTTRITENHIEVSLPGRPKHETVRRRRSITFDNDVDVQKIEPIKSLAGKDGSKSLWFQENEYETIKTKTLALLDRVDPTSGIIDGKKYCTRGLEKFMTPEATEVKKHQAWDSVLNEQFLQRKDGEYDEETLANIYKCSTRRSSTEASKRAVEDAVAAEAYLKTTFLRRKSYDKNGARFNRRCSM</sequence>
<proteinExistence type="predicted"/>
<evidence type="ECO:0000256" key="1">
    <source>
        <dbReference type="SAM" id="MobiDB-lite"/>
    </source>
</evidence>
<feature type="compositionally biased region" description="Low complexity" evidence="1">
    <location>
        <begin position="54"/>
        <end position="70"/>
    </location>
</feature>
<feature type="compositionally biased region" description="Low complexity" evidence="1">
    <location>
        <begin position="87"/>
        <end position="99"/>
    </location>
</feature>
<gene>
    <name evidence="2" type="ORF">FRACYDRAFT_246440</name>
</gene>
<protein>
    <submittedName>
        <fullName evidence="2">Uncharacterized protein</fullName>
    </submittedName>
</protein>
<dbReference type="AlphaFoldDB" id="A0A1E7EXU8"/>
<name>A0A1E7EXU8_9STRA</name>
<feature type="compositionally biased region" description="Acidic residues" evidence="1">
    <location>
        <begin position="311"/>
        <end position="323"/>
    </location>
</feature>
<feature type="compositionally biased region" description="Polar residues" evidence="1">
    <location>
        <begin position="13"/>
        <end position="23"/>
    </location>
</feature>
<feature type="region of interest" description="Disordered" evidence="1">
    <location>
        <begin position="137"/>
        <end position="173"/>
    </location>
</feature>
<accession>A0A1E7EXU8</accession>
<feature type="compositionally biased region" description="Low complexity" evidence="1">
    <location>
        <begin position="152"/>
        <end position="169"/>
    </location>
</feature>
<feature type="compositionally biased region" description="Low complexity" evidence="1">
    <location>
        <begin position="383"/>
        <end position="402"/>
    </location>
</feature>
<reference evidence="2 3" key="1">
    <citation type="submission" date="2016-09" db="EMBL/GenBank/DDBJ databases">
        <title>Extensive genetic diversity and differential bi-allelic expression allows diatom success in the polar Southern Ocean.</title>
        <authorList>
            <consortium name="DOE Joint Genome Institute"/>
            <person name="Mock T."/>
            <person name="Otillar R.P."/>
            <person name="Strauss J."/>
            <person name="Dupont C."/>
            <person name="Frickenhaus S."/>
            <person name="Maumus F."/>
            <person name="Mcmullan M."/>
            <person name="Sanges R."/>
            <person name="Schmutz J."/>
            <person name="Toseland A."/>
            <person name="Valas R."/>
            <person name="Veluchamy A."/>
            <person name="Ward B.J."/>
            <person name="Allen A."/>
            <person name="Barry K."/>
            <person name="Falciatore A."/>
            <person name="Ferrante M."/>
            <person name="Fortunato A.E."/>
            <person name="Gloeckner G."/>
            <person name="Gruber A."/>
            <person name="Hipkin R."/>
            <person name="Janech M."/>
            <person name="Kroth P."/>
            <person name="Leese F."/>
            <person name="Lindquist E."/>
            <person name="Lyon B.R."/>
            <person name="Martin J."/>
            <person name="Mayer C."/>
            <person name="Parker M."/>
            <person name="Quesneville H."/>
            <person name="Raymond J."/>
            <person name="Uhlig C."/>
            <person name="Valentin K.U."/>
            <person name="Worden A.Z."/>
            <person name="Armbrust E.V."/>
            <person name="Bowler C."/>
            <person name="Green B."/>
            <person name="Moulton V."/>
            <person name="Van Oosterhout C."/>
            <person name="Grigoriev I."/>
        </authorList>
    </citation>
    <scope>NUCLEOTIDE SEQUENCE [LARGE SCALE GENOMIC DNA]</scope>
    <source>
        <strain evidence="2 3">CCMP1102</strain>
    </source>
</reference>
<organism evidence="2 3">
    <name type="scientific">Fragilariopsis cylindrus CCMP1102</name>
    <dbReference type="NCBI Taxonomy" id="635003"/>
    <lineage>
        <taxon>Eukaryota</taxon>
        <taxon>Sar</taxon>
        <taxon>Stramenopiles</taxon>
        <taxon>Ochrophyta</taxon>
        <taxon>Bacillariophyta</taxon>
        <taxon>Bacillariophyceae</taxon>
        <taxon>Bacillariophycidae</taxon>
        <taxon>Bacillariales</taxon>
        <taxon>Bacillariaceae</taxon>
        <taxon>Fragilariopsis</taxon>
    </lineage>
</organism>
<dbReference type="Proteomes" id="UP000095751">
    <property type="component" value="Unassembled WGS sequence"/>
</dbReference>
<feature type="compositionally biased region" description="Acidic residues" evidence="1">
    <location>
        <begin position="288"/>
        <end position="302"/>
    </location>
</feature>
<feature type="region of interest" description="Disordered" evidence="1">
    <location>
        <begin position="1"/>
        <end position="120"/>
    </location>
</feature>